<proteinExistence type="predicted"/>
<evidence type="ECO:0000313" key="1">
    <source>
        <dbReference type="EMBL" id="CZR47757.1"/>
    </source>
</evidence>
<dbReference type="AlphaFoldDB" id="A0A1L7W551"/>
<dbReference type="PANTHER" id="PTHR42749">
    <property type="entry name" value="CELL SHAPE-DETERMINING PROTEIN MREB"/>
    <property type="match status" value="1"/>
</dbReference>
<name>A0A1L7W551_FUSPR</name>
<reference evidence="2" key="1">
    <citation type="journal article" date="2016" name="Genome Biol. Evol.">
        <title>Comparative 'omics' of the Fusarium fujikuroi species complex highlights differences in genetic potential and metabolite synthesis.</title>
        <authorList>
            <person name="Niehaus E.-M."/>
            <person name="Muensterkoetter M."/>
            <person name="Proctor R.H."/>
            <person name="Brown D.W."/>
            <person name="Sharon A."/>
            <person name="Idan Y."/>
            <person name="Oren-Young L."/>
            <person name="Sieber C.M."/>
            <person name="Novak O."/>
            <person name="Pencik A."/>
            <person name="Tarkowska D."/>
            <person name="Hromadova K."/>
            <person name="Freeman S."/>
            <person name="Maymon M."/>
            <person name="Elazar M."/>
            <person name="Youssef S.A."/>
            <person name="El-Shabrawy E.S.M."/>
            <person name="Shalaby A.B.A."/>
            <person name="Houterman P."/>
            <person name="Brock N.L."/>
            <person name="Burkhardt I."/>
            <person name="Tsavkelova E.A."/>
            <person name="Dickschat J.S."/>
            <person name="Galuszka P."/>
            <person name="Gueldener U."/>
            <person name="Tudzynski B."/>
        </authorList>
    </citation>
    <scope>NUCLEOTIDE SEQUENCE [LARGE SCALE GENOMIC DNA]</scope>
    <source>
        <strain evidence="2">ET1</strain>
    </source>
</reference>
<evidence type="ECO:0000313" key="2">
    <source>
        <dbReference type="Proteomes" id="UP000183971"/>
    </source>
</evidence>
<gene>
    <name evidence="1" type="ORF">FPRO_13424</name>
</gene>
<keyword evidence="2" id="KW-1185">Reference proteome</keyword>
<dbReference type="Proteomes" id="UP000183971">
    <property type="component" value="Unassembled WGS sequence"/>
</dbReference>
<comment type="caution">
    <text evidence="1">The sequence shown here is derived from an EMBL/GenBank/DDBJ whole genome shotgun (WGS) entry which is preliminary data.</text>
</comment>
<dbReference type="GeneID" id="42058287"/>
<protein>
    <submittedName>
        <fullName evidence="1">Related to hsp70 protein</fullName>
    </submittedName>
</protein>
<dbReference type="VEuPathDB" id="FungiDB:FPRO_13424"/>
<organism evidence="1 2">
    <name type="scientific">Fusarium proliferatum (strain ET1)</name>
    <name type="common">Orchid endophyte fungus</name>
    <dbReference type="NCBI Taxonomy" id="1227346"/>
    <lineage>
        <taxon>Eukaryota</taxon>
        <taxon>Fungi</taxon>
        <taxon>Dikarya</taxon>
        <taxon>Ascomycota</taxon>
        <taxon>Pezizomycotina</taxon>
        <taxon>Sordariomycetes</taxon>
        <taxon>Hypocreomycetidae</taxon>
        <taxon>Hypocreales</taxon>
        <taxon>Nectriaceae</taxon>
        <taxon>Fusarium</taxon>
        <taxon>Fusarium fujikuroi species complex</taxon>
    </lineage>
</organism>
<dbReference type="PANTHER" id="PTHR42749:SF1">
    <property type="entry name" value="CELL SHAPE-DETERMINING PROTEIN MREB"/>
    <property type="match status" value="1"/>
</dbReference>
<dbReference type="EMBL" id="FJOF01000012">
    <property type="protein sequence ID" value="CZR47757.1"/>
    <property type="molecule type" value="Genomic_DNA"/>
</dbReference>
<dbReference type="RefSeq" id="XP_031088290.1">
    <property type="nucleotide sequence ID" value="XM_031222874.1"/>
</dbReference>
<sequence>MQVGVLTQIFSLGDTCGSNALNDAFRRLLENLLTDHDYLHEGGATLEGHICKLAIHDFEHYVKPVWVVSQNNQDYQLEVLGLRSDPGSQRPCTNRLTIQAGHLKNIYQHICEEVSMLMTKQLHATAQLGLKTGKVVLVGGFGESAPLRSHLREALANFNAAHDSNAQLYVADEHERITAVDAVSSGGVLKALNKLYGPTRVAGSSYGTRCDEPFEDSKHAGQLSIQGRQNTQELYVEAIQWLSKKASPCWSRYPTIVPAIAPRYQTFPVRNADGTINHGPFICQDEIWVSDEAYLDHHSYLHEHNKDAQRIGTLKTDVVHLLHPQFLVKNEGAQGPSCDDGRNLYWKFPYELVLTIDGLNMKCVQAFKGQEIGAMRVGIAPGFAPGAN</sequence>
<accession>A0A1L7W551</accession>